<reference evidence="2 3" key="1">
    <citation type="journal article" date="2018" name="Sci. Rep.">
        <title>Genome Features and Biochemical Characteristics of a Robust, Fast Growing and Naturally Transformable Cyanobacterium Synechococcus elongatus PCC 11801 Isolated from India.</title>
        <authorList>
            <person name="Jaiswal D."/>
            <person name="Sengupta A."/>
            <person name="Sohoni S."/>
            <person name="Sengupta S."/>
            <person name="Phadnavis A.G."/>
            <person name="Pakrasi H.B."/>
            <person name="Wangikar P.P."/>
        </authorList>
    </citation>
    <scope>NUCLEOTIDE SEQUENCE [LARGE SCALE GENOMIC DNA]</scope>
    <source>
        <strain evidence="2 3">PCC 11801</strain>
    </source>
</reference>
<protein>
    <submittedName>
        <fullName evidence="2">CPP1-like family protein</fullName>
    </submittedName>
</protein>
<sequence>MADQTPYERLGVAESASFEEIQATRDRRLAELEPDSPQRTAIETAYDAILMERLRLRQEGKIKVPERIRFAEKPVTEPKKTPAFPTPTAPAWAGRLFDKPQPQELLTSSVVFGSLMVVALLPRLQPTVLQLLLVAGIGGSIWLVTRKENHFGRAALFSFVALLIGLLLGTAIAGLIPVLGPLSAEQIATAFALLLLWAIATFVH</sequence>
<organism evidence="2 3">
    <name type="scientific">Synechococcus elongatus PCC 11801</name>
    <dbReference type="NCBI Taxonomy" id="2219813"/>
    <lineage>
        <taxon>Bacteria</taxon>
        <taxon>Bacillati</taxon>
        <taxon>Cyanobacteriota</taxon>
        <taxon>Cyanophyceae</taxon>
        <taxon>Synechococcales</taxon>
        <taxon>Synechococcaceae</taxon>
        <taxon>Synechococcus</taxon>
    </lineage>
</organism>
<dbReference type="Pfam" id="PF11833">
    <property type="entry name" value="CPP1-like"/>
    <property type="match status" value="1"/>
</dbReference>
<evidence type="ECO:0000256" key="1">
    <source>
        <dbReference type="SAM" id="Phobius"/>
    </source>
</evidence>
<accession>A0AAN1QKU7</accession>
<feature type="transmembrane region" description="Helical" evidence="1">
    <location>
        <begin position="156"/>
        <end position="180"/>
    </location>
</feature>
<evidence type="ECO:0000313" key="3">
    <source>
        <dbReference type="Proteomes" id="UP000267249"/>
    </source>
</evidence>
<keyword evidence="1" id="KW-1133">Transmembrane helix</keyword>
<gene>
    <name evidence="2" type="ORF">DOP62_00150</name>
</gene>
<keyword evidence="1" id="KW-0812">Transmembrane</keyword>
<feature type="transmembrane region" description="Helical" evidence="1">
    <location>
        <begin position="105"/>
        <end position="121"/>
    </location>
</feature>
<keyword evidence="1" id="KW-0472">Membrane</keyword>
<feature type="transmembrane region" description="Helical" evidence="1">
    <location>
        <begin position="186"/>
        <end position="203"/>
    </location>
</feature>
<proteinExistence type="predicted"/>
<name>A0AAN1QKU7_SYNEL</name>
<dbReference type="Proteomes" id="UP000267249">
    <property type="component" value="Chromosome"/>
</dbReference>
<dbReference type="PANTHER" id="PTHR33372">
    <property type="match status" value="1"/>
</dbReference>
<dbReference type="AlphaFoldDB" id="A0AAN1QKU7"/>
<feature type="transmembrane region" description="Helical" evidence="1">
    <location>
        <begin position="127"/>
        <end position="144"/>
    </location>
</feature>
<dbReference type="RefSeq" id="WP_208674581.1">
    <property type="nucleotide sequence ID" value="NZ_CP030139.2"/>
</dbReference>
<dbReference type="EMBL" id="CP030139">
    <property type="protein sequence ID" value="AZB71346.1"/>
    <property type="molecule type" value="Genomic_DNA"/>
</dbReference>
<evidence type="ECO:0000313" key="2">
    <source>
        <dbReference type="EMBL" id="AZB71346.1"/>
    </source>
</evidence>
<dbReference type="InterPro" id="IPR021788">
    <property type="entry name" value="CPP1-like"/>
</dbReference>
<dbReference type="PANTHER" id="PTHR33372:SF2">
    <property type="entry name" value="PROTEIN CHAPERONE-LIKE PROTEIN OF POR1, CHLOROPLASTIC"/>
    <property type="match status" value="1"/>
</dbReference>